<evidence type="ECO:0008006" key="4">
    <source>
        <dbReference type="Google" id="ProtNLM"/>
    </source>
</evidence>
<keyword evidence="1" id="KW-1133">Transmembrane helix</keyword>
<comment type="caution">
    <text evidence="2">The sequence shown here is derived from an EMBL/GenBank/DDBJ whole genome shotgun (WGS) entry which is preliminary data.</text>
</comment>
<organism evidence="2 3">
    <name type="scientific">Kocuria varians</name>
    <name type="common">Micrococcus varians</name>
    <dbReference type="NCBI Taxonomy" id="1272"/>
    <lineage>
        <taxon>Bacteria</taxon>
        <taxon>Bacillati</taxon>
        <taxon>Actinomycetota</taxon>
        <taxon>Actinomycetes</taxon>
        <taxon>Micrococcales</taxon>
        <taxon>Micrococcaceae</taxon>
        <taxon>Kocuria</taxon>
    </lineage>
</organism>
<evidence type="ECO:0000313" key="3">
    <source>
        <dbReference type="Proteomes" id="UP000315730"/>
    </source>
</evidence>
<gene>
    <name evidence="2" type="ORF">KVA01_06050</name>
</gene>
<keyword evidence="1" id="KW-0472">Membrane</keyword>
<dbReference type="AlphaFoldDB" id="A0A4Y4D6P3"/>
<evidence type="ECO:0000313" key="2">
    <source>
        <dbReference type="EMBL" id="GEC98450.1"/>
    </source>
</evidence>
<protein>
    <recommendedName>
        <fullName evidence="4">Integral membrane protein</fullName>
    </recommendedName>
</protein>
<dbReference type="Proteomes" id="UP000315730">
    <property type="component" value="Unassembled WGS sequence"/>
</dbReference>
<keyword evidence="3" id="KW-1185">Reference proteome</keyword>
<feature type="transmembrane region" description="Helical" evidence="1">
    <location>
        <begin position="107"/>
        <end position="125"/>
    </location>
</feature>
<dbReference type="EMBL" id="BJNW01000004">
    <property type="protein sequence ID" value="GEC98450.1"/>
    <property type="molecule type" value="Genomic_DNA"/>
</dbReference>
<reference evidence="2 3" key="1">
    <citation type="submission" date="2019-06" db="EMBL/GenBank/DDBJ databases">
        <title>Whole genome shotgun sequence of Kocuria varians NBRC 15358.</title>
        <authorList>
            <person name="Hosoyama A."/>
            <person name="Uohara A."/>
            <person name="Ohji S."/>
            <person name="Ichikawa N."/>
        </authorList>
    </citation>
    <scope>NUCLEOTIDE SEQUENCE [LARGE SCALE GENOMIC DNA]</scope>
    <source>
        <strain evidence="2 3">NBRC 15358</strain>
    </source>
</reference>
<dbReference type="STRING" id="1272.GCA_900014985_00376"/>
<accession>A0A4Y4D6P3</accession>
<proteinExistence type="predicted"/>
<evidence type="ECO:0000256" key="1">
    <source>
        <dbReference type="SAM" id="Phobius"/>
    </source>
</evidence>
<keyword evidence="1" id="KW-0812">Transmembrane</keyword>
<name>A0A4Y4D6P3_KOCVA</name>
<feature type="transmembrane region" description="Helical" evidence="1">
    <location>
        <begin position="48"/>
        <end position="65"/>
    </location>
</feature>
<feature type="transmembrane region" description="Helical" evidence="1">
    <location>
        <begin position="12"/>
        <end position="36"/>
    </location>
</feature>
<feature type="transmembrane region" description="Helical" evidence="1">
    <location>
        <begin position="77"/>
        <end position="95"/>
    </location>
</feature>
<sequence>MGVTKLGYPRSMTFLLNLLLFLHIVGVAIIVGTWIYTMKRPTVTVAQFWAAVLMLLTGVGLVGIHEMSGHEINYAKIGVKIVILLIVLVAAFIGMRKTRRGEPVSTGLAHAVGGMALINAAVAVFW</sequence>